<dbReference type="Pfam" id="PF07963">
    <property type="entry name" value="N_methyl"/>
    <property type="match status" value="1"/>
</dbReference>
<sequence length="156" mass="17483">MKKEIRKQEENRLTLRNEKGFTLIELMVVIVILGILAGMIVPKIMDRPEEARRTKASIDIGALSQALKMYKLDNGKYPTTDQGLQALVEAPSAGQLAKKWRSGGYLDKSSVPKDPWDNDFIYISPGIHGPFDLMSYGPDNEPGGEEMDADINNWEM</sequence>
<dbReference type="InterPro" id="IPR000983">
    <property type="entry name" value="Bac_GSPG_pilin"/>
</dbReference>
<evidence type="ECO:0000259" key="11">
    <source>
        <dbReference type="Pfam" id="PF08334"/>
    </source>
</evidence>
<dbReference type="PANTHER" id="PTHR30093:SF44">
    <property type="entry name" value="TYPE II SECRETION SYSTEM CORE PROTEIN G"/>
    <property type="match status" value="1"/>
</dbReference>
<keyword evidence="5" id="KW-0488">Methylation</keyword>
<dbReference type="InterPro" id="IPR013545">
    <property type="entry name" value="T2SS_protein-GspG_C"/>
</dbReference>
<keyword evidence="8 10" id="KW-1133">Transmembrane helix</keyword>
<dbReference type="Pfam" id="PF08334">
    <property type="entry name" value="T2SSG"/>
    <property type="match status" value="1"/>
</dbReference>
<dbReference type="Gene3D" id="3.30.700.10">
    <property type="entry name" value="Glycoprotein, Type 4 Pilin"/>
    <property type="match status" value="1"/>
</dbReference>
<evidence type="ECO:0000256" key="4">
    <source>
        <dbReference type="ARBA" id="ARBA00022475"/>
    </source>
</evidence>
<protein>
    <recommendedName>
        <fullName evidence="3">Type II secretion system core protein G</fullName>
    </recommendedName>
</protein>
<name>A0A444IYE5_9BACT</name>
<keyword evidence="6" id="KW-0997">Cell inner membrane</keyword>
<keyword evidence="9 10" id="KW-0472">Membrane</keyword>
<dbReference type="GO" id="GO:0015628">
    <property type="term" value="P:protein secretion by the type II secretion system"/>
    <property type="evidence" value="ECO:0007669"/>
    <property type="project" value="InterPro"/>
</dbReference>
<dbReference type="InterPro" id="IPR045584">
    <property type="entry name" value="Pilin-like"/>
</dbReference>
<dbReference type="PANTHER" id="PTHR30093">
    <property type="entry name" value="GENERAL SECRETION PATHWAY PROTEIN G"/>
    <property type="match status" value="1"/>
</dbReference>
<dbReference type="InterPro" id="IPR010054">
    <property type="entry name" value="Type2_sec_GspG"/>
</dbReference>
<evidence type="ECO:0000256" key="7">
    <source>
        <dbReference type="ARBA" id="ARBA00022692"/>
    </source>
</evidence>
<dbReference type="GO" id="GO:0005886">
    <property type="term" value="C:plasma membrane"/>
    <property type="evidence" value="ECO:0007669"/>
    <property type="project" value="UniProtKB-SubCell"/>
</dbReference>
<feature type="domain" description="Type II secretion system protein GspG C-terminal" evidence="11">
    <location>
        <begin position="43"/>
        <end position="154"/>
    </location>
</feature>
<keyword evidence="4" id="KW-1003">Cell membrane</keyword>
<dbReference type="EMBL" id="MTKO01000071">
    <property type="protein sequence ID" value="RWX45884.1"/>
    <property type="molecule type" value="Genomic_DNA"/>
</dbReference>
<dbReference type="SUPFAM" id="SSF54523">
    <property type="entry name" value="Pili subunits"/>
    <property type="match status" value="1"/>
</dbReference>
<comment type="similarity">
    <text evidence="2">Belongs to the GSP G family.</text>
</comment>
<comment type="caution">
    <text evidence="12">The sequence shown here is derived from an EMBL/GenBank/DDBJ whole genome shotgun (WGS) entry which is preliminary data.</text>
</comment>
<evidence type="ECO:0000256" key="8">
    <source>
        <dbReference type="ARBA" id="ARBA00022989"/>
    </source>
</evidence>
<dbReference type="PROSITE" id="PS00409">
    <property type="entry name" value="PROKAR_NTER_METHYL"/>
    <property type="match status" value="1"/>
</dbReference>
<organism evidence="12 13">
    <name type="scientific">Candidatus Electrothrix aarhusensis</name>
    <dbReference type="NCBI Taxonomy" id="1859131"/>
    <lineage>
        <taxon>Bacteria</taxon>
        <taxon>Pseudomonadati</taxon>
        <taxon>Thermodesulfobacteriota</taxon>
        <taxon>Desulfobulbia</taxon>
        <taxon>Desulfobulbales</taxon>
        <taxon>Desulfobulbaceae</taxon>
        <taxon>Candidatus Electrothrix</taxon>
    </lineage>
</organism>
<evidence type="ECO:0000256" key="6">
    <source>
        <dbReference type="ARBA" id="ARBA00022519"/>
    </source>
</evidence>
<evidence type="ECO:0000256" key="10">
    <source>
        <dbReference type="SAM" id="Phobius"/>
    </source>
</evidence>
<dbReference type="NCBIfam" id="TIGR01710">
    <property type="entry name" value="typeII_sec_gspG"/>
    <property type="match status" value="1"/>
</dbReference>
<dbReference type="GO" id="GO:0015627">
    <property type="term" value="C:type II protein secretion system complex"/>
    <property type="evidence" value="ECO:0007669"/>
    <property type="project" value="InterPro"/>
</dbReference>
<evidence type="ECO:0000313" key="13">
    <source>
        <dbReference type="Proteomes" id="UP000287853"/>
    </source>
</evidence>
<keyword evidence="13" id="KW-1185">Reference proteome</keyword>
<evidence type="ECO:0000256" key="2">
    <source>
        <dbReference type="ARBA" id="ARBA00009984"/>
    </source>
</evidence>
<dbReference type="PRINTS" id="PR00813">
    <property type="entry name" value="BCTERIALGSPG"/>
</dbReference>
<evidence type="ECO:0000256" key="3">
    <source>
        <dbReference type="ARBA" id="ARBA00020042"/>
    </source>
</evidence>
<accession>A0A444IYE5</accession>
<evidence type="ECO:0000256" key="5">
    <source>
        <dbReference type="ARBA" id="ARBA00022481"/>
    </source>
</evidence>
<evidence type="ECO:0000313" key="12">
    <source>
        <dbReference type="EMBL" id="RWX45884.1"/>
    </source>
</evidence>
<gene>
    <name evidence="12" type="ORF">H206_00715</name>
</gene>
<dbReference type="AlphaFoldDB" id="A0A444IYE5"/>
<reference evidence="12 13" key="1">
    <citation type="submission" date="2017-01" db="EMBL/GenBank/DDBJ databases">
        <title>The cable genome- insights into the physiology and evolution of filamentous bacteria capable of sulfide oxidation via long distance electron transfer.</title>
        <authorList>
            <person name="Schreiber L."/>
            <person name="Bjerg J.T."/>
            <person name="Boggild A."/>
            <person name="Van De Vossenberg J."/>
            <person name="Meysman F."/>
            <person name="Nielsen L.P."/>
            <person name="Schramm A."/>
            <person name="Kjeldsen K.U."/>
        </authorList>
    </citation>
    <scope>NUCLEOTIDE SEQUENCE [LARGE SCALE GENOMIC DNA]</scope>
    <source>
        <strain evidence="12">MCF</strain>
    </source>
</reference>
<feature type="transmembrane region" description="Helical" evidence="10">
    <location>
        <begin position="21"/>
        <end position="41"/>
    </location>
</feature>
<dbReference type="Proteomes" id="UP000287853">
    <property type="component" value="Unassembled WGS sequence"/>
</dbReference>
<proteinExistence type="inferred from homology"/>
<comment type="subcellular location">
    <subcellularLocation>
        <location evidence="1">Cell inner membrane</location>
        <topology evidence="1">Single-pass membrane protein</topology>
    </subcellularLocation>
</comment>
<evidence type="ECO:0000256" key="9">
    <source>
        <dbReference type="ARBA" id="ARBA00023136"/>
    </source>
</evidence>
<evidence type="ECO:0000256" key="1">
    <source>
        <dbReference type="ARBA" id="ARBA00004377"/>
    </source>
</evidence>
<dbReference type="NCBIfam" id="TIGR02532">
    <property type="entry name" value="IV_pilin_GFxxxE"/>
    <property type="match status" value="1"/>
</dbReference>
<dbReference type="InterPro" id="IPR012902">
    <property type="entry name" value="N_methyl_site"/>
</dbReference>
<keyword evidence="7 10" id="KW-0812">Transmembrane</keyword>